<reference evidence="3" key="1">
    <citation type="submission" date="2022-07" db="EMBL/GenBank/DDBJ databases">
        <title>Genome Sequence of Xylaria arbuscula.</title>
        <authorList>
            <person name="Buettner E."/>
        </authorList>
    </citation>
    <scope>NUCLEOTIDE SEQUENCE</scope>
    <source>
        <strain evidence="3">VT107</strain>
    </source>
</reference>
<keyword evidence="4" id="KW-1185">Reference proteome</keyword>
<organism evidence="3 4">
    <name type="scientific">Xylaria arbuscula</name>
    <dbReference type="NCBI Taxonomy" id="114810"/>
    <lineage>
        <taxon>Eukaryota</taxon>
        <taxon>Fungi</taxon>
        <taxon>Dikarya</taxon>
        <taxon>Ascomycota</taxon>
        <taxon>Pezizomycotina</taxon>
        <taxon>Sordariomycetes</taxon>
        <taxon>Xylariomycetidae</taxon>
        <taxon>Xylariales</taxon>
        <taxon>Xylariaceae</taxon>
        <taxon>Xylaria</taxon>
    </lineage>
</organism>
<dbReference type="GO" id="GO:0005524">
    <property type="term" value="F:ATP binding"/>
    <property type="evidence" value="ECO:0007669"/>
    <property type="project" value="InterPro"/>
</dbReference>
<proteinExistence type="predicted"/>
<dbReference type="VEuPathDB" id="FungiDB:F4678DRAFT_476287"/>
<dbReference type="SMART" id="SM00382">
    <property type="entry name" value="AAA"/>
    <property type="match status" value="1"/>
</dbReference>
<dbReference type="Pfam" id="PF00004">
    <property type="entry name" value="AAA"/>
    <property type="match status" value="1"/>
</dbReference>
<dbReference type="PANTHER" id="PTHR46411:SF3">
    <property type="entry name" value="AAA+ ATPASE DOMAIN-CONTAINING PROTEIN"/>
    <property type="match status" value="1"/>
</dbReference>
<dbReference type="InterPro" id="IPR027417">
    <property type="entry name" value="P-loop_NTPase"/>
</dbReference>
<feature type="domain" description="AAA+ ATPase" evidence="2">
    <location>
        <begin position="531"/>
        <end position="658"/>
    </location>
</feature>
<dbReference type="Gene3D" id="3.40.50.300">
    <property type="entry name" value="P-loop containing nucleotide triphosphate hydrolases"/>
    <property type="match status" value="1"/>
</dbReference>
<dbReference type="EMBL" id="JANPWZ010000407">
    <property type="protein sequence ID" value="KAJ3577235.1"/>
    <property type="molecule type" value="Genomic_DNA"/>
</dbReference>
<dbReference type="CDD" id="cd19481">
    <property type="entry name" value="RecA-like_protease"/>
    <property type="match status" value="1"/>
</dbReference>
<name>A0A9W8NIF5_9PEZI</name>
<evidence type="ECO:0000313" key="3">
    <source>
        <dbReference type="EMBL" id="KAJ3577235.1"/>
    </source>
</evidence>
<evidence type="ECO:0000259" key="2">
    <source>
        <dbReference type="SMART" id="SM00382"/>
    </source>
</evidence>
<dbReference type="AlphaFoldDB" id="A0A9W8NIF5"/>
<dbReference type="InterPro" id="IPR054289">
    <property type="entry name" value="DUF7025"/>
</dbReference>
<accession>A0A9W8NIF5</accession>
<sequence>MSQRADNYDANSTASKVLKSPKEFIETLATQLENATDDDEKQHIRLLLNAAMTSIREEDALKPFSGGGTAENKYEMMTLYNHNPHPSPDHARWSEFQDPLAEEKRLEGLGKTYAIIHRQKKVEKDDLVSWVTASLEAHSPRLRKILDSLFDNYPSWYPDGSLYAVAPPFQPYVHRWEAFLQVCEQRELDDRTTRELQLLRRELEPRISGALSALDRVKKTGVVSFKDLWLILNPGCYMISRKEGSTRVFKCVQVAFIPETALRFAGYKLTLAHVEWSGTCSGISVTTEEIKDYEDSISVAKLPVYPVDFEEQWEETKRRLITRGRKFESLRGFHVKVCHGKKYTLDTEKSVSGRVIVDAYAYYKVQDKVPPTFITLSDSRMSSGALSPPAPTHLPVMEADHDNILSLWSIFLDSCKSESDSRSNPRRNLQTPGRNNIEPDDFENETERKEDKLLLTDDECIISSPRVKGFDLSAKEWCEFDIDDIEDVAWNDSPYENLVLPDGEKDLVFAFANRPRFGKPVFDDFVTHKGKGIIILLAGPPGVGKTLTAESVAERSKVPLYVISASDLGTTAESVDKGLVNAFKICQLWDAVLLLDEADVFLDSRDSQNLQRNEVVSIFLRRLEYYKGLMFLTTNRITAIDSAFKSRIDLILPYLGLDQASRRRIWANFIGKLAPGVASISDDDLDKLAETPLNGREIKNSIKTALVLADRDRPLRLKHVEVVLNIHKRVTVLGLTE</sequence>
<protein>
    <recommendedName>
        <fullName evidence="2">AAA+ ATPase domain-containing protein</fullName>
    </recommendedName>
</protein>
<dbReference type="SUPFAM" id="SSF52540">
    <property type="entry name" value="P-loop containing nucleoside triphosphate hydrolases"/>
    <property type="match status" value="1"/>
</dbReference>
<dbReference type="InterPro" id="IPR003959">
    <property type="entry name" value="ATPase_AAA_core"/>
</dbReference>
<feature type="region of interest" description="Disordered" evidence="1">
    <location>
        <begin position="417"/>
        <end position="448"/>
    </location>
</feature>
<evidence type="ECO:0000256" key="1">
    <source>
        <dbReference type="SAM" id="MobiDB-lite"/>
    </source>
</evidence>
<dbReference type="GO" id="GO:0016887">
    <property type="term" value="F:ATP hydrolysis activity"/>
    <property type="evidence" value="ECO:0007669"/>
    <property type="project" value="InterPro"/>
</dbReference>
<gene>
    <name evidence="3" type="ORF">NPX13_g3330</name>
</gene>
<dbReference type="Proteomes" id="UP001148614">
    <property type="component" value="Unassembled WGS sequence"/>
</dbReference>
<evidence type="ECO:0000313" key="4">
    <source>
        <dbReference type="Proteomes" id="UP001148614"/>
    </source>
</evidence>
<comment type="caution">
    <text evidence="3">The sequence shown here is derived from an EMBL/GenBank/DDBJ whole genome shotgun (WGS) entry which is preliminary data.</text>
</comment>
<dbReference type="PANTHER" id="PTHR46411">
    <property type="entry name" value="FAMILY ATPASE, PUTATIVE-RELATED"/>
    <property type="match status" value="1"/>
</dbReference>
<dbReference type="InterPro" id="IPR003593">
    <property type="entry name" value="AAA+_ATPase"/>
</dbReference>
<dbReference type="Pfam" id="PF22942">
    <property type="entry name" value="DUF7025"/>
    <property type="match status" value="1"/>
</dbReference>